<proteinExistence type="predicted"/>
<sequence>MIHHFWYNAKANFCCWAIGAANGRTDGRTNDRRTDFRPNRFVHSSNPPQSLPFHPIRSMATTLASITLQLLVLGTVIHLSYEIECWHSFRAVGHTKGQPLPAEFKQIVEVQWNDPDMANRNATSYPCNKDGIPECATGWCIGGDGADVFRINGCRNRENKCLDEFDGICKNKKGSWECKKCNDRDSCNNNTELEKGRTTLNIHIESMPFSGATGAMPTTAIGTASAKLIIAIIGNAVLLLTMRGHHNGGKKGCRKTWQLGKFSEQWRRPF</sequence>
<reference evidence="1 2" key="1">
    <citation type="submission" date="2024-10" db="EMBL/GenBank/DDBJ databases">
        <authorList>
            <person name="Kim D."/>
        </authorList>
    </citation>
    <scope>NUCLEOTIDE SEQUENCE [LARGE SCALE GENOMIC DNA]</scope>
    <source>
        <strain evidence="1">BH-2024</strain>
    </source>
</reference>
<evidence type="ECO:0000313" key="2">
    <source>
        <dbReference type="Proteomes" id="UP001620626"/>
    </source>
</evidence>
<gene>
    <name evidence="1" type="ORF">niasHT_025845</name>
</gene>
<evidence type="ECO:0000313" key="1">
    <source>
        <dbReference type="EMBL" id="KAL3102937.1"/>
    </source>
</evidence>
<dbReference type="AlphaFoldDB" id="A0ABD2KJ20"/>
<dbReference type="Proteomes" id="UP001620626">
    <property type="component" value="Unassembled WGS sequence"/>
</dbReference>
<keyword evidence="2" id="KW-1185">Reference proteome</keyword>
<comment type="caution">
    <text evidence="1">The sequence shown here is derived from an EMBL/GenBank/DDBJ whole genome shotgun (WGS) entry which is preliminary data.</text>
</comment>
<dbReference type="EMBL" id="JBICBT010000743">
    <property type="protein sequence ID" value="KAL3102937.1"/>
    <property type="molecule type" value="Genomic_DNA"/>
</dbReference>
<name>A0ABD2KJ20_9BILA</name>
<protein>
    <submittedName>
        <fullName evidence="1">Uncharacterized protein</fullName>
    </submittedName>
</protein>
<accession>A0ABD2KJ20</accession>
<organism evidence="1 2">
    <name type="scientific">Heterodera trifolii</name>
    <dbReference type="NCBI Taxonomy" id="157864"/>
    <lineage>
        <taxon>Eukaryota</taxon>
        <taxon>Metazoa</taxon>
        <taxon>Ecdysozoa</taxon>
        <taxon>Nematoda</taxon>
        <taxon>Chromadorea</taxon>
        <taxon>Rhabditida</taxon>
        <taxon>Tylenchina</taxon>
        <taxon>Tylenchomorpha</taxon>
        <taxon>Tylenchoidea</taxon>
        <taxon>Heteroderidae</taxon>
        <taxon>Heteroderinae</taxon>
        <taxon>Heterodera</taxon>
    </lineage>
</organism>